<comment type="caution">
    <text evidence="2">The sequence shown here is derived from an EMBL/GenBank/DDBJ whole genome shotgun (WGS) entry which is preliminary data.</text>
</comment>
<proteinExistence type="predicted"/>
<name>A0AAW0DAX7_9AGAR</name>
<gene>
    <name evidence="2" type="ORF">VNI00_006638</name>
</gene>
<dbReference type="AlphaFoldDB" id="A0AAW0DAX7"/>
<feature type="compositionally biased region" description="Basic and acidic residues" evidence="1">
    <location>
        <begin position="732"/>
        <end position="753"/>
    </location>
</feature>
<evidence type="ECO:0000313" key="2">
    <source>
        <dbReference type="EMBL" id="KAK7047407.1"/>
    </source>
</evidence>
<feature type="region of interest" description="Disordered" evidence="1">
    <location>
        <begin position="596"/>
        <end position="675"/>
    </location>
</feature>
<feature type="compositionally biased region" description="Polar residues" evidence="1">
    <location>
        <begin position="998"/>
        <end position="1015"/>
    </location>
</feature>
<sequence>MEDRPAQIIPLACRFIPYDQWLITHIDTCWKISQLKAWFIAKCIISPPSSSSAQVPSFLTAELPPKPSSKPPKRPASPIVFAPEPPKGRSISPIRFAPLDSVSVAGTGTSVSYEGGSSEDEGTTIAMGYEEDDELDSDEPGIGLGGGSGRFASRSQYLSHFERRPATRSVAIEHHRKESASASTPSADSVLHIYHPRRLMLIRFSTGQVLEDHFRVEDVNISPYELIEIQRCDVVLQLPRTIPREYVKPYWEGWAKALRVVSRDPGNSSASRKKRKDANQPQSNTKRRPKLDWKERWVFVKDGTLNLLKDRKDPTTAQELPLDTLIEIRGSEQLGRTVVTSSSHIICAKFRSTQRHRPPPLHQPELSTLYQPILMAPYEGPPQTHLAAAIPRHPLGRLSHETNLQLRRHPISKPKPPNRLIKEHRPESDGGDSDDERETQPQVPQPNSDNEDVESQVHKHPFSSSQLPPDPDDSSSGSLSSPVFAHSDVDSSDEGPRPIYRYDGGSIGLRRRKEMEKDRPGVRFDSVEPEPQPEADKSFVLVSKETEKPVKEDKTSGNEWIVLDLGDDHAFRSFIRILHRHAPHIVTSTFLSSFPAFSSTASTPPPDDQNEGHTPDPSPIVFAPAPHQHHQGPEEGSQAFPLMVSSSRKGREWKSEPSSPIGTYRFPPNTPHTPPRKLGLEALPYPEWRIEVVERARKLGLGGMMRGMEFHLWGPAVEATFQSGFLFTRSKEAKEKKNQETKGKGKEKQREPSGSDSGDESFYSAGEDNPCLDTSEGDTDSEGYLSSDAEWVSWTADLPRQRDNLVNATKVAVEEDLREPEEHALTMEEERLAREPIGHVIGPSPAVSPVVESFAYATGPATASWGPAPGQPLNSPSSNESLRGFRPRKLSFGRGPGEPSSPHREREAMLTTTGMHHFSGYEGGRRPSLPLMSAFAGPGPASPSTLPIMEHQVRRRGSLASTGGGRLRKKDKDDKDKDKKGKAREREPETDHDHSTDTHSQSQRRPALSVSTATARQPPYHQPPTSPKFLRRVRSWEEAEEEVTVSASNVRNNPPVKKKGSRGKGLVREVSMRAEKLVQGLESALDFVDGRQ</sequence>
<feature type="region of interest" description="Disordered" evidence="1">
    <location>
        <begin position="863"/>
        <end position="1030"/>
    </location>
</feature>
<feature type="region of interest" description="Disordered" evidence="1">
    <location>
        <begin position="1042"/>
        <end position="1065"/>
    </location>
</feature>
<feature type="region of interest" description="Disordered" evidence="1">
    <location>
        <begin position="403"/>
        <end position="551"/>
    </location>
</feature>
<keyword evidence="3" id="KW-1185">Reference proteome</keyword>
<feature type="region of interest" description="Disordered" evidence="1">
    <location>
        <begin position="732"/>
        <end position="784"/>
    </location>
</feature>
<feature type="region of interest" description="Disordered" evidence="1">
    <location>
        <begin position="262"/>
        <end position="288"/>
    </location>
</feature>
<feature type="compositionally biased region" description="Basic and acidic residues" evidence="1">
    <location>
        <begin position="513"/>
        <end position="526"/>
    </location>
</feature>
<dbReference type="Proteomes" id="UP001383192">
    <property type="component" value="Unassembled WGS sequence"/>
</dbReference>
<accession>A0AAW0DAX7</accession>
<dbReference type="EMBL" id="JAYKXP010000020">
    <property type="protein sequence ID" value="KAK7047407.1"/>
    <property type="molecule type" value="Genomic_DNA"/>
</dbReference>
<evidence type="ECO:0000313" key="3">
    <source>
        <dbReference type="Proteomes" id="UP001383192"/>
    </source>
</evidence>
<organism evidence="2 3">
    <name type="scientific">Paramarasmius palmivorus</name>
    <dbReference type="NCBI Taxonomy" id="297713"/>
    <lineage>
        <taxon>Eukaryota</taxon>
        <taxon>Fungi</taxon>
        <taxon>Dikarya</taxon>
        <taxon>Basidiomycota</taxon>
        <taxon>Agaricomycotina</taxon>
        <taxon>Agaricomycetes</taxon>
        <taxon>Agaricomycetidae</taxon>
        <taxon>Agaricales</taxon>
        <taxon>Marasmiineae</taxon>
        <taxon>Marasmiaceae</taxon>
        <taxon>Paramarasmius</taxon>
    </lineage>
</organism>
<feature type="compositionally biased region" description="Polar residues" evidence="1">
    <location>
        <begin position="872"/>
        <end position="881"/>
    </location>
</feature>
<reference evidence="2 3" key="1">
    <citation type="submission" date="2024-01" db="EMBL/GenBank/DDBJ databases">
        <title>A draft genome for a cacao thread blight-causing isolate of Paramarasmius palmivorus.</title>
        <authorList>
            <person name="Baruah I.K."/>
            <person name="Bukari Y."/>
            <person name="Amoako-Attah I."/>
            <person name="Meinhardt L.W."/>
            <person name="Bailey B.A."/>
            <person name="Cohen S.P."/>
        </authorList>
    </citation>
    <scope>NUCLEOTIDE SEQUENCE [LARGE SCALE GENOMIC DNA]</scope>
    <source>
        <strain evidence="2 3">GH-12</strain>
    </source>
</reference>
<protein>
    <submittedName>
        <fullName evidence="2">Uncharacterized protein</fullName>
    </submittedName>
</protein>
<feature type="compositionally biased region" description="Basic and acidic residues" evidence="1">
    <location>
        <begin position="970"/>
        <end position="997"/>
    </location>
</feature>
<evidence type="ECO:0000256" key="1">
    <source>
        <dbReference type="SAM" id="MobiDB-lite"/>
    </source>
</evidence>